<dbReference type="PANTHER" id="PTHR28141">
    <property type="entry name" value="2',3'-CYCLIC-NUCLEOTIDE 3'-PHOSPHODIESTERASE"/>
    <property type="match status" value="1"/>
</dbReference>
<proteinExistence type="predicted"/>
<keyword evidence="2" id="KW-1185">Reference proteome</keyword>
<dbReference type="PANTHER" id="PTHR28141:SF1">
    <property type="entry name" value="2',3'-CYCLIC-NUCLEOTIDE 3'-PHOSPHODIESTERASE"/>
    <property type="match status" value="1"/>
</dbReference>
<organism evidence="1 2">
    <name type="scientific">Monosporascus ibericus</name>
    <dbReference type="NCBI Taxonomy" id="155417"/>
    <lineage>
        <taxon>Eukaryota</taxon>
        <taxon>Fungi</taxon>
        <taxon>Dikarya</taxon>
        <taxon>Ascomycota</taxon>
        <taxon>Pezizomycotina</taxon>
        <taxon>Sordariomycetes</taxon>
        <taxon>Xylariomycetidae</taxon>
        <taxon>Xylariales</taxon>
        <taxon>Xylariales incertae sedis</taxon>
        <taxon>Monosporascus</taxon>
    </lineage>
</organism>
<dbReference type="GO" id="GO:0004113">
    <property type="term" value="F:2',3'-cyclic-nucleotide 3'-phosphodiesterase activity"/>
    <property type="evidence" value="ECO:0007669"/>
    <property type="project" value="TreeGrafter"/>
</dbReference>
<dbReference type="Pfam" id="PF07823">
    <property type="entry name" value="CPDase"/>
    <property type="match status" value="1"/>
</dbReference>
<comment type="caution">
    <text evidence="1">The sequence shown here is derived from an EMBL/GenBank/DDBJ whole genome shotgun (WGS) entry which is preliminary data.</text>
</comment>
<dbReference type="OrthoDB" id="514292at2759"/>
<name>A0A4Q4SVX5_9PEZI</name>
<dbReference type="InterPro" id="IPR012386">
    <property type="entry name" value="Cyclic-nucl_3Pdiesterase"/>
</dbReference>
<protein>
    <recommendedName>
        <fullName evidence="3">2',3'-cyclic-nucleotide 3'-phosphodiesterase</fullName>
    </recommendedName>
</protein>
<sequence length="204" mass="22437">MPGSSLWLIPPTSHPLHGIISQLVSEQLPSSFPDLTGPAFAPHMTLTSNIPPAVYGDAPQAWLDSIPWPATRDVQVRLEDVRTEDTFFRRCYIRVAFEGVRSIAGLARARGVNGEETIGNKTEKWLEEWRSAFGPHVSLIYGENPIDEARLQEIVKLVKSKGVSLAGSDSGSQEELNGWEGGVIWLVPTDKPVADWKPIATKTL</sequence>
<reference evidence="1 2" key="1">
    <citation type="submission" date="2018-06" db="EMBL/GenBank/DDBJ databases">
        <title>Complete Genomes of Monosporascus.</title>
        <authorList>
            <person name="Robinson A.J."/>
            <person name="Natvig D.O."/>
        </authorList>
    </citation>
    <scope>NUCLEOTIDE SEQUENCE [LARGE SCALE GENOMIC DNA]</scope>
    <source>
        <strain evidence="1 2">CBS 110550</strain>
    </source>
</reference>
<dbReference type="InterPro" id="IPR009097">
    <property type="entry name" value="Cyclic_Pdiesterase"/>
</dbReference>
<dbReference type="SUPFAM" id="SSF55144">
    <property type="entry name" value="LigT-like"/>
    <property type="match status" value="1"/>
</dbReference>
<evidence type="ECO:0000313" key="2">
    <source>
        <dbReference type="Proteomes" id="UP000293360"/>
    </source>
</evidence>
<evidence type="ECO:0000313" key="1">
    <source>
        <dbReference type="EMBL" id="RYO86119.1"/>
    </source>
</evidence>
<accession>A0A4Q4SVX5</accession>
<dbReference type="Proteomes" id="UP000293360">
    <property type="component" value="Unassembled WGS sequence"/>
</dbReference>
<dbReference type="EMBL" id="QJNU01000790">
    <property type="protein sequence ID" value="RYO86119.1"/>
    <property type="molecule type" value="Genomic_DNA"/>
</dbReference>
<dbReference type="STRING" id="155417.A0A4Q4SVX5"/>
<dbReference type="AlphaFoldDB" id="A0A4Q4SVX5"/>
<evidence type="ECO:0008006" key="3">
    <source>
        <dbReference type="Google" id="ProtNLM"/>
    </source>
</evidence>
<dbReference type="GO" id="GO:0009187">
    <property type="term" value="P:cyclic nucleotide metabolic process"/>
    <property type="evidence" value="ECO:0007669"/>
    <property type="project" value="TreeGrafter"/>
</dbReference>
<gene>
    <name evidence="1" type="ORF">DL764_009057</name>
</gene>
<dbReference type="Gene3D" id="3.90.1140.10">
    <property type="entry name" value="Cyclic phosphodiesterase"/>
    <property type="match status" value="1"/>
</dbReference>